<dbReference type="Proteomes" id="UP000442695">
    <property type="component" value="Unassembled WGS sequence"/>
</dbReference>
<comment type="caution">
    <text evidence="1">The sequence shown here is derived from an EMBL/GenBank/DDBJ whole genome shotgun (WGS) entry which is preliminary data.</text>
</comment>
<dbReference type="AlphaFoldDB" id="A0A7V8EIU6"/>
<evidence type="ECO:0000313" key="1">
    <source>
        <dbReference type="EMBL" id="KAF0255614.1"/>
    </source>
</evidence>
<dbReference type="InterPro" id="IPR020518">
    <property type="entry name" value="Tscrpt_reg_PrtN"/>
</dbReference>
<dbReference type="GO" id="GO:0006355">
    <property type="term" value="P:regulation of DNA-templated transcription"/>
    <property type="evidence" value="ECO:0007669"/>
    <property type="project" value="InterPro"/>
</dbReference>
<protein>
    <submittedName>
        <fullName evidence="1">Pyocin activator protein PrtN</fullName>
    </submittedName>
</protein>
<dbReference type="EMBL" id="WOWR01000006">
    <property type="protein sequence ID" value="KAF0255614.1"/>
    <property type="molecule type" value="Genomic_DNA"/>
</dbReference>
<organism evidence="1 2">
    <name type="scientific">Pseudomonas putida</name>
    <name type="common">Arthrobacter siderocapsulatus</name>
    <dbReference type="NCBI Taxonomy" id="303"/>
    <lineage>
        <taxon>Bacteria</taxon>
        <taxon>Pseudomonadati</taxon>
        <taxon>Pseudomonadota</taxon>
        <taxon>Gammaproteobacteria</taxon>
        <taxon>Pseudomonadales</taxon>
        <taxon>Pseudomonadaceae</taxon>
        <taxon>Pseudomonas</taxon>
    </lineage>
</organism>
<name>A0A7V8EIU6_PSEPU</name>
<sequence length="82" mass="9213">MNTTFLLLAQYDGMVVIPIERVCSDYFPHLSVEKLKGKIARGEIRLPLISIEKSQKSARGVHIGDLASYIDARRAEATKILR</sequence>
<proteinExistence type="predicted"/>
<gene>
    <name evidence="1" type="ORF">GN299_07555</name>
</gene>
<evidence type="ECO:0000313" key="2">
    <source>
        <dbReference type="Proteomes" id="UP000442695"/>
    </source>
</evidence>
<reference evidence="1 2" key="1">
    <citation type="submission" date="2019-12" db="EMBL/GenBank/DDBJ databases">
        <authorList>
            <person name="Woiski C."/>
        </authorList>
    </citation>
    <scope>NUCLEOTIDE SEQUENCE [LARGE SCALE GENOMIC DNA]</scope>
    <source>
        <strain evidence="1 2">BOE100</strain>
    </source>
</reference>
<dbReference type="Pfam" id="PF11112">
    <property type="entry name" value="PyocinActivator"/>
    <property type="match status" value="1"/>
</dbReference>
<accession>A0A7V8EIU6</accession>
<dbReference type="RefSeq" id="WP_156858713.1">
    <property type="nucleotide sequence ID" value="NZ_WOWR01000006.1"/>
</dbReference>